<dbReference type="Proteomes" id="UP000663852">
    <property type="component" value="Unassembled WGS sequence"/>
</dbReference>
<sequence>MRQQKESVPLAGSAAAAASPNYVSAFQSQNVRPTNNSSGLKKTNPCKFILGIIIFLATLIIFAVMYILFKQYAAVEDIVIIKTTIASAKPTMTTTYTSTTLKSIPVSSSVTKMSHSTWNFVATCYGLLFAMTI</sequence>
<keyword evidence="4" id="KW-1185">Reference proteome</keyword>
<proteinExistence type="predicted"/>
<dbReference type="AlphaFoldDB" id="A0A815HE66"/>
<reference evidence="3" key="1">
    <citation type="submission" date="2021-02" db="EMBL/GenBank/DDBJ databases">
        <authorList>
            <person name="Nowell W R."/>
        </authorList>
    </citation>
    <scope>NUCLEOTIDE SEQUENCE</scope>
</reference>
<evidence type="ECO:0000313" key="4">
    <source>
        <dbReference type="Proteomes" id="UP000663828"/>
    </source>
</evidence>
<dbReference type="Proteomes" id="UP000663828">
    <property type="component" value="Unassembled WGS sequence"/>
</dbReference>
<keyword evidence="1" id="KW-1133">Transmembrane helix</keyword>
<gene>
    <name evidence="3" type="ORF">EDS130_LOCUS33259</name>
    <name evidence="2" type="ORF">XAT740_LOCUS26058</name>
</gene>
<name>A0A815HE66_ADIRI</name>
<keyword evidence="1" id="KW-0812">Transmembrane</keyword>
<comment type="caution">
    <text evidence="3">The sequence shown here is derived from an EMBL/GenBank/DDBJ whole genome shotgun (WGS) entry which is preliminary data.</text>
</comment>
<accession>A0A815HE66</accession>
<protein>
    <submittedName>
        <fullName evidence="3">Uncharacterized protein</fullName>
    </submittedName>
</protein>
<keyword evidence="1" id="KW-0472">Membrane</keyword>
<dbReference type="EMBL" id="CAJNOR010002095">
    <property type="protein sequence ID" value="CAF1247194.1"/>
    <property type="molecule type" value="Genomic_DNA"/>
</dbReference>
<dbReference type="EMBL" id="CAJNOJ010000263">
    <property type="protein sequence ID" value="CAF1350626.1"/>
    <property type="molecule type" value="Genomic_DNA"/>
</dbReference>
<evidence type="ECO:0000313" key="3">
    <source>
        <dbReference type="EMBL" id="CAF1350626.1"/>
    </source>
</evidence>
<organism evidence="3 5">
    <name type="scientific">Adineta ricciae</name>
    <name type="common">Rotifer</name>
    <dbReference type="NCBI Taxonomy" id="249248"/>
    <lineage>
        <taxon>Eukaryota</taxon>
        <taxon>Metazoa</taxon>
        <taxon>Spiralia</taxon>
        <taxon>Gnathifera</taxon>
        <taxon>Rotifera</taxon>
        <taxon>Eurotatoria</taxon>
        <taxon>Bdelloidea</taxon>
        <taxon>Adinetida</taxon>
        <taxon>Adinetidae</taxon>
        <taxon>Adineta</taxon>
    </lineage>
</organism>
<feature type="transmembrane region" description="Helical" evidence="1">
    <location>
        <begin position="49"/>
        <end position="69"/>
    </location>
</feature>
<evidence type="ECO:0000313" key="2">
    <source>
        <dbReference type="EMBL" id="CAF1247194.1"/>
    </source>
</evidence>
<evidence type="ECO:0000313" key="5">
    <source>
        <dbReference type="Proteomes" id="UP000663852"/>
    </source>
</evidence>
<evidence type="ECO:0000256" key="1">
    <source>
        <dbReference type="SAM" id="Phobius"/>
    </source>
</evidence>